<dbReference type="EMBL" id="SSTJ01000022">
    <property type="protein sequence ID" value="THG34814.1"/>
    <property type="molecule type" value="Genomic_DNA"/>
</dbReference>
<dbReference type="PANTHER" id="PTHR33295:SF7">
    <property type="entry name" value="ATPASE"/>
    <property type="match status" value="1"/>
</dbReference>
<dbReference type="InterPro" id="IPR027417">
    <property type="entry name" value="P-loop_NTPase"/>
</dbReference>
<dbReference type="Proteomes" id="UP000308978">
    <property type="component" value="Unassembled WGS sequence"/>
</dbReference>
<dbReference type="Pfam" id="PF13635">
    <property type="entry name" value="DUF4143"/>
    <property type="match status" value="1"/>
</dbReference>
<name>A0A4S4FW79_9ACTN</name>
<comment type="caution">
    <text evidence="3">The sequence shown here is derived from an EMBL/GenBank/DDBJ whole genome shotgun (WGS) entry which is preliminary data.</text>
</comment>
<sequence length="452" mass="51059">MLQRKIYDKLVAWKSTSNGSTALLIEGARRVGKSTVAEAFARAEYDTYLLVDFTRVTAEFKRMFLDLRTDLDEFFLYLSAYFGVQLIERRSLVIFDEVQLFPQAREFIKHLVADGRFDYVETGSLISLRTDVQDILLPSEEESVFMGPLDFEEFLWGMGEEPLAAMIRSSFEKRKGLPQELHRKASRLWREYMLVGGMPQAVVAYGSQRDMVGADKAKRAILKLYRDDIEKYGGTAAKRIKAVYDAIPGLLSKHEKKLVYTEVEEGSRARDFMTVFTWLRDAMTVNICELAEDPALGLALSADEATLKCYLSDTGLLSTMAFSGSGNVIPEVYREVLLGNAQVNEGMLAENAVAQQLVAAGHDLYFYSKASPDKAERMEVDFLVVEPYANAAMKPRVSPIEVKSGDRTVTVSLDKFKNKFGKRVGSEFVFHPRQLKVEGNRLYLPLYMAMCL</sequence>
<dbReference type="InterPro" id="IPR025420">
    <property type="entry name" value="DUF4143"/>
</dbReference>
<evidence type="ECO:0000313" key="4">
    <source>
        <dbReference type="Proteomes" id="UP000308978"/>
    </source>
</evidence>
<keyword evidence="3" id="KW-0067">ATP-binding</keyword>
<reference evidence="3 4" key="1">
    <citation type="submission" date="2019-04" db="EMBL/GenBank/DDBJ databases">
        <title>Microbes associate with the intestines of laboratory mice.</title>
        <authorList>
            <person name="Navarre W."/>
            <person name="Wong E."/>
            <person name="Huang K.C."/>
            <person name="Tropini C."/>
            <person name="Ng K."/>
            <person name="Yu B."/>
        </authorList>
    </citation>
    <scope>NUCLEOTIDE SEQUENCE [LARGE SCALE GENOMIC DNA]</scope>
    <source>
        <strain evidence="3 4">NM80_B27</strain>
    </source>
</reference>
<dbReference type="RefSeq" id="WP_136435997.1">
    <property type="nucleotide sequence ID" value="NZ_SSTJ01000022.1"/>
</dbReference>
<dbReference type="InterPro" id="IPR041682">
    <property type="entry name" value="AAA_14"/>
</dbReference>
<organism evidence="3 4">
    <name type="scientific">Adlercreutzia caecimuris</name>
    <dbReference type="NCBI Taxonomy" id="671266"/>
    <lineage>
        <taxon>Bacteria</taxon>
        <taxon>Bacillati</taxon>
        <taxon>Actinomycetota</taxon>
        <taxon>Coriobacteriia</taxon>
        <taxon>Eggerthellales</taxon>
        <taxon>Eggerthellaceae</taxon>
        <taxon>Adlercreutzia</taxon>
    </lineage>
</organism>
<dbReference type="Pfam" id="PF13173">
    <property type="entry name" value="AAA_14"/>
    <property type="match status" value="1"/>
</dbReference>
<dbReference type="AlphaFoldDB" id="A0A4S4FW79"/>
<evidence type="ECO:0000259" key="2">
    <source>
        <dbReference type="Pfam" id="PF13635"/>
    </source>
</evidence>
<evidence type="ECO:0000313" key="3">
    <source>
        <dbReference type="EMBL" id="THG34814.1"/>
    </source>
</evidence>
<accession>A0A4S4FW79</accession>
<dbReference type="Gene3D" id="3.40.50.300">
    <property type="entry name" value="P-loop containing nucleotide triphosphate hydrolases"/>
    <property type="match status" value="1"/>
</dbReference>
<feature type="domain" description="DUF4143" evidence="2">
    <location>
        <begin position="227"/>
        <end position="405"/>
    </location>
</feature>
<keyword evidence="3" id="KW-0547">Nucleotide-binding</keyword>
<feature type="domain" description="AAA" evidence="1">
    <location>
        <begin position="21"/>
        <end position="155"/>
    </location>
</feature>
<dbReference type="PANTHER" id="PTHR33295">
    <property type="entry name" value="ATPASE"/>
    <property type="match status" value="1"/>
</dbReference>
<proteinExistence type="predicted"/>
<dbReference type="SUPFAM" id="SSF52540">
    <property type="entry name" value="P-loop containing nucleoside triphosphate hydrolases"/>
    <property type="match status" value="1"/>
</dbReference>
<evidence type="ECO:0000259" key="1">
    <source>
        <dbReference type="Pfam" id="PF13173"/>
    </source>
</evidence>
<gene>
    <name evidence="3" type="ORF">E5986_11165</name>
</gene>
<protein>
    <submittedName>
        <fullName evidence="3">ATP-binding protein</fullName>
    </submittedName>
</protein>
<dbReference type="GO" id="GO:0005524">
    <property type="term" value="F:ATP binding"/>
    <property type="evidence" value="ECO:0007669"/>
    <property type="project" value="UniProtKB-KW"/>
</dbReference>